<dbReference type="Proteomes" id="UP001163046">
    <property type="component" value="Unassembled WGS sequence"/>
</dbReference>
<accession>A0A9W9ZFS9</accession>
<sequence>MTSLITTGTSVKKINEILREDPSSCEVTCPLNLDKDTAIVQTGEEWAELAVLTFFNMCTDKELDKDETIRLCNTIMFGMGPTDDPRDSISLDEVVSNEKTLAMANSTEDETCFPRFDLSKLSSCHMTLGERLKEPSGGLRRMFVKRYRAVFDKFQYWKGVPTSMS</sequence>
<dbReference type="AlphaFoldDB" id="A0A9W9ZFS9"/>
<organism evidence="1 2">
    <name type="scientific">Desmophyllum pertusum</name>
    <dbReference type="NCBI Taxonomy" id="174260"/>
    <lineage>
        <taxon>Eukaryota</taxon>
        <taxon>Metazoa</taxon>
        <taxon>Cnidaria</taxon>
        <taxon>Anthozoa</taxon>
        <taxon>Hexacorallia</taxon>
        <taxon>Scleractinia</taxon>
        <taxon>Caryophylliina</taxon>
        <taxon>Caryophylliidae</taxon>
        <taxon>Desmophyllum</taxon>
    </lineage>
</organism>
<keyword evidence="2" id="KW-1185">Reference proteome</keyword>
<dbReference type="EMBL" id="MU826352">
    <property type="protein sequence ID" value="KAJ7380852.1"/>
    <property type="molecule type" value="Genomic_DNA"/>
</dbReference>
<gene>
    <name evidence="1" type="primary">NOXRED1_1</name>
    <name evidence="1" type="ORF">OS493_007245</name>
</gene>
<dbReference type="OrthoDB" id="195672at2759"/>
<comment type="caution">
    <text evidence="1">The sequence shown here is derived from an EMBL/GenBank/DDBJ whole genome shotgun (WGS) entry which is preliminary data.</text>
</comment>
<proteinExistence type="predicted"/>
<protein>
    <submittedName>
        <fullName evidence="1">Oxidoreductase</fullName>
    </submittedName>
</protein>
<evidence type="ECO:0000313" key="1">
    <source>
        <dbReference type="EMBL" id="KAJ7380852.1"/>
    </source>
</evidence>
<reference evidence="1" key="1">
    <citation type="submission" date="2023-01" db="EMBL/GenBank/DDBJ databases">
        <title>Genome assembly of the deep-sea coral Lophelia pertusa.</title>
        <authorList>
            <person name="Herrera S."/>
            <person name="Cordes E."/>
        </authorList>
    </citation>
    <scope>NUCLEOTIDE SEQUENCE</scope>
    <source>
        <strain evidence="1">USNM1676648</strain>
        <tissue evidence="1">Polyp</tissue>
    </source>
</reference>
<evidence type="ECO:0000313" key="2">
    <source>
        <dbReference type="Proteomes" id="UP001163046"/>
    </source>
</evidence>
<name>A0A9W9ZFS9_9CNID</name>